<keyword evidence="1" id="KW-0808">Transferase</keyword>
<feature type="domain" description="RDRP core" evidence="3">
    <location>
        <begin position="489"/>
        <end position="1034"/>
    </location>
</feature>
<feature type="compositionally biased region" description="Low complexity" evidence="2">
    <location>
        <begin position="9"/>
        <end position="20"/>
    </location>
</feature>
<dbReference type="PANTHER" id="PTHR23079:SF55">
    <property type="entry name" value="RNA-DIRECTED RNA POLYMERASE"/>
    <property type="match status" value="1"/>
</dbReference>
<dbReference type="GO" id="GO:0003723">
    <property type="term" value="F:RNA binding"/>
    <property type="evidence" value="ECO:0007669"/>
    <property type="project" value="UniProtKB-KW"/>
</dbReference>
<comment type="catalytic activity">
    <reaction evidence="1">
        <text>RNA(n) + a ribonucleoside 5'-triphosphate = RNA(n+1) + diphosphate</text>
        <dbReference type="Rhea" id="RHEA:21248"/>
        <dbReference type="Rhea" id="RHEA-COMP:14527"/>
        <dbReference type="Rhea" id="RHEA-COMP:17342"/>
        <dbReference type="ChEBI" id="CHEBI:33019"/>
        <dbReference type="ChEBI" id="CHEBI:61557"/>
        <dbReference type="ChEBI" id="CHEBI:140395"/>
        <dbReference type="EC" id="2.7.7.48"/>
    </reaction>
</comment>
<dbReference type="OrthoDB" id="6513042at2759"/>
<comment type="caution">
    <text evidence="4">The sequence shown here is derived from an EMBL/GenBank/DDBJ whole genome shotgun (WGS) entry which is preliminary data.</text>
</comment>
<dbReference type="InterPro" id="IPR007855">
    <property type="entry name" value="RDRP"/>
</dbReference>
<dbReference type="GO" id="GO:0030422">
    <property type="term" value="P:siRNA processing"/>
    <property type="evidence" value="ECO:0007669"/>
    <property type="project" value="TreeGrafter"/>
</dbReference>
<evidence type="ECO:0000256" key="1">
    <source>
        <dbReference type="RuleBase" id="RU363098"/>
    </source>
</evidence>
<dbReference type="Pfam" id="PF05183">
    <property type="entry name" value="RdRP"/>
    <property type="match status" value="1"/>
</dbReference>
<keyword evidence="1" id="KW-0548">Nucleotidyltransferase</keyword>
<dbReference type="AlphaFoldDB" id="A0A2C5Y9J5"/>
<organism evidence="4 5">
    <name type="scientific">Ophiocordyceps australis</name>
    <dbReference type="NCBI Taxonomy" id="1399860"/>
    <lineage>
        <taxon>Eukaryota</taxon>
        <taxon>Fungi</taxon>
        <taxon>Dikarya</taxon>
        <taxon>Ascomycota</taxon>
        <taxon>Pezizomycotina</taxon>
        <taxon>Sordariomycetes</taxon>
        <taxon>Hypocreomycetidae</taxon>
        <taxon>Hypocreales</taxon>
        <taxon>Ophiocordycipitaceae</taxon>
        <taxon>Ophiocordyceps</taxon>
    </lineage>
</organism>
<feature type="compositionally biased region" description="Polar residues" evidence="2">
    <location>
        <begin position="21"/>
        <end position="52"/>
    </location>
</feature>
<dbReference type="EC" id="2.7.7.48" evidence="1"/>
<dbReference type="GO" id="GO:0031380">
    <property type="term" value="C:nuclear RNA-directed RNA polymerase complex"/>
    <property type="evidence" value="ECO:0007669"/>
    <property type="project" value="TreeGrafter"/>
</dbReference>
<dbReference type="Proteomes" id="UP000226192">
    <property type="component" value="Unassembled WGS sequence"/>
</dbReference>
<dbReference type="InterPro" id="IPR057596">
    <property type="entry name" value="RDRP_core"/>
</dbReference>
<evidence type="ECO:0000256" key="2">
    <source>
        <dbReference type="SAM" id="MobiDB-lite"/>
    </source>
</evidence>
<evidence type="ECO:0000259" key="3">
    <source>
        <dbReference type="Pfam" id="PF05183"/>
    </source>
</evidence>
<keyword evidence="1" id="KW-0696">RNA-directed RNA polymerase</keyword>
<keyword evidence="1" id="KW-0694">RNA-binding</keyword>
<comment type="similarity">
    <text evidence="1">Belongs to the RdRP family.</text>
</comment>
<dbReference type="CDD" id="cd00590">
    <property type="entry name" value="RRM_SF"/>
    <property type="match status" value="1"/>
</dbReference>
<feature type="region of interest" description="Disordered" evidence="2">
    <location>
        <begin position="1"/>
        <end position="52"/>
    </location>
</feature>
<reference evidence="4 5" key="1">
    <citation type="submission" date="2017-06" db="EMBL/GenBank/DDBJ databases">
        <title>Ant-infecting Ophiocordyceps genomes reveal a high diversity of potential behavioral manipulation genes and a possible major role for enterotoxins.</title>
        <authorList>
            <person name="De Bekker C."/>
            <person name="Evans H.C."/>
            <person name="Brachmann A."/>
            <person name="Hughes D.P."/>
        </authorList>
    </citation>
    <scope>NUCLEOTIDE SEQUENCE [LARGE SCALE GENOMIC DNA]</scope>
    <source>
        <strain evidence="4 5">Map64</strain>
    </source>
</reference>
<protein>
    <recommendedName>
        <fullName evidence="1">RNA-dependent RNA polymerase</fullName>
        <ecNumber evidence="1">2.7.7.48</ecNumber>
    </recommendedName>
</protein>
<accession>A0A2C5Y9J5</accession>
<keyword evidence="5" id="KW-1185">Reference proteome</keyword>
<dbReference type="PANTHER" id="PTHR23079">
    <property type="entry name" value="RNA-DEPENDENT RNA POLYMERASE"/>
    <property type="match status" value="1"/>
</dbReference>
<proteinExistence type="inferred from homology"/>
<gene>
    <name evidence="4" type="ORF">CDD81_5738</name>
</gene>
<evidence type="ECO:0000313" key="5">
    <source>
        <dbReference type="Proteomes" id="UP000226192"/>
    </source>
</evidence>
<dbReference type="EMBL" id="NJET01000047">
    <property type="protein sequence ID" value="PHH63551.1"/>
    <property type="molecule type" value="Genomic_DNA"/>
</dbReference>
<evidence type="ECO:0000313" key="4">
    <source>
        <dbReference type="EMBL" id="PHH63551.1"/>
    </source>
</evidence>
<dbReference type="GO" id="GO:0003968">
    <property type="term" value="F:RNA-directed RNA polymerase activity"/>
    <property type="evidence" value="ECO:0007669"/>
    <property type="project" value="UniProtKB-KW"/>
</dbReference>
<dbReference type="STRING" id="1399860.A0A2C5Y9J5"/>
<name>A0A2C5Y9J5_9HYPO</name>
<sequence length="1274" mass="145510">MSRKRPQRRSSLAARAIASRHNSNSAPTHSSSTLPTSQLGVQKMATSSKAQMSSREAWRHWIDLSVKIDDLPPDVTTKNLWDWFSREGVIVWIEINDAKDSTSESKSARIRFEPPPRRSFWKHNTICLSLPDSPSGPNSLALPISLIKNHSTRWRINDSSLQREYPIRMEISLASLQFGTMVGPLAFMPKNSLSPRPELKQGNIKLEVDVKAKTLTVFFPVASSSQRWPCIRHFCFKVGITQVSKLYQTRCQDGSVAWILPLNRPPSYFWKMEDVSSTLKANPEAWSAHDQWYRATGISKDLDAPLKYPVAIHNDVKDPEYIEVGRWTSFRFILPRHPEKCNVDAQLLICEALRDFNVVIERCDDLEIRQTTESMWDHINHARVKKPDQASFLLQMSTDKVISLDFGVRYQLEVCISRGIFNECTITRDFLLKLAQLNPLDAMRRLEYLVDQHETLYDPMDVFTNSDAKSYMPNVKSPHYCTLMRKAIITPTTIRFSSPIIETSNRVVRRYKQFGDRFLRVQFLEESESGRICLNNNRNEEIWRRMLRTLFHGIRIGDRVYEFLGFGSSQLRQCGAYFFCPDEHLSCEDMRRWMGEFSHIKVVAKYAARLGQCFSTTRQIRSIFQPKTQRIPDIERNGYCFTDGVGMISQFVARLIIEEVSLDVLEEPTAFQFRMGGCKGVLAVWPQAKGLDVLVRASQEKFKAETNGLEIIRCAKYSTATLNRQTITILENLGVPISVFKGLLERQIREYQSAMTSNQVAIELLTKYVDENQSTLALAELLKAGFKSNDIQEPFVLNLLNLWRSWSLKLLKEKARIQVEKSAFVLGCVDETGTLRGHMEESEGSSSKDINQLPQIFLQLTNPSEYGDIRVVHAVDNPELHHLKDVVVFPSTGDRPIPSMLSGGDLDGDDFFVFWDEQLIPNEWNFAPMNYTGPEPVQLKRDVHVDDIRDFFVKYMKNDVLGLIATAHLGQADQHSPKSRNCLKLAELHSQAVDYPKTGEPAELPSKLMPKRWPHFMEKKNSYQSKKALGVIYDIVVKQAVKFLPDWHHSFDQRILTRFQHKEATLEAARKIKLQYDTAVRRVLAQHGVTTEFELYTSWAMSKPAIGSDYKRQEELGREYMTLKERFQDICYEAADSSVAANFDCFVAAMYKVTEHEMKTALDGHGTTSGEPLEAKSVPLISFPWIFPCAMVRLATGDTLKPKKCAMAETRRRPFPVQVVITGEEVADPIMAQSVEHEDEYEREDLVVTAGDQEEYGTAFDKLEAMAGLGGTAN</sequence>